<feature type="region of interest" description="Disordered" evidence="3">
    <location>
        <begin position="1"/>
        <end position="22"/>
    </location>
</feature>
<dbReference type="InParanoid" id="K5UZ35"/>
<gene>
    <name evidence="4" type="ORF">PHACADRAFT_256040</name>
</gene>
<dbReference type="GO" id="GO:0005634">
    <property type="term" value="C:nucleus"/>
    <property type="evidence" value="ECO:0007669"/>
    <property type="project" value="UniProtKB-SubCell"/>
</dbReference>
<dbReference type="KEGG" id="pco:PHACADRAFT_256040"/>
<dbReference type="InterPro" id="IPR016848">
    <property type="entry name" value="RNase_P/MRP_Rpp29-subunit"/>
</dbReference>
<dbReference type="PANTHER" id="PTHR13348:SF0">
    <property type="entry name" value="RIBONUCLEASE P PROTEIN SUBUNIT P29"/>
    <property type="match status" value="1"/>
</dbReference>
<dbReference type="AlphaFoldDB" id="K5UZ35"/>
<dbReference type="OrthoDB" id="124041at2759"/>
<comment type="subcellular location">
    <subcellularLocation>
        <location evidence="1">Nucleus</location>
    </subcellularLocation>
</comment>
<dbReference type="GO" id="GO:0030677">
    <property type="term" value="C:ribonuclease P complex"/>
    <property type="evidence" value="ECO:0007669"/>
    <property type="project" value="InterPro"/>
</dbReference>
<name>K5UZ35_PHACS</name>
<dbReference type="InterPro" id="IPR023534">
    <property type="entry name" value="Rof/RNase_P-like"/>
</dbReference>
<sequence length="113" mass="11875">MSELLNLPPADSGSTQHAQTQAAGMHAKLIKAAFEGAMIAVKQSKNASLVGLTGIVILETENAFKIITPKDQLKLIPKRNSVFAFSVPLYATTTPVSNPPASSPASVPSEQDM</sequence>
<organism evidence="4 5">
    <name type="scientific">Phanerochaete carnosa (strain HHB-10118-sp)</name>
    <name type="common">White-rot fungus</name>
    <name type="synonym">Peniophora carnosa</name>
    <dbReference type="NCBI Taxonomy" id="650164"/>
    <lineage>
        <taxon>Eukaryota</taxon>
        <taxon>Fungi</taxon>
        <taxon>Dikarya</taxon>
        <taxon>Basidiomycota</taxon>
        <taxon>Agaricomycotina</taxon>
        <taxon>Agaricomycetes</taxon>
        <taxon>Polyporales</taxon>
        <taxon>Phanerochaetaceae</taxon>
        <taxon>Phanerochaete</taxon>
    </lineage>
</organism>
<evidence type="ECO:0000313" key="4">
    <source>
        <dbReference type="EMBL" id="EKM55421.1"/>
    </source>
</evidence>
<dbReference type="SUPFAM" id="SSF101744">
    <property type="entry name" value="Rof/RNase P subunit-like"/>
    <property type="match status" value="1"/>
</dbReference>
<dbReference type="Proteomes" id="UP000008370">
    <property type="component" value="Unassembled WGS sequence"/>
</dbReference>
<feature type="region of interest" description="Disordered" evidence="3">
    <location>
        <begin position="93"/>
        <end position="113"/>
    </location>
</feature>
<reference evidence="4 5" key="1">
    <citation type="journal article" date="2012" name="BMC Genomics">
        <title>Comparative genomics of the white-rot fungi, Phanerochaete carnosa and P. chrysosporium, to elucidate the genetic basis of the distinct wood types they colonize.</title>
        <authorList>
            <person name="Suzuki H."/>
            <person name="MacDonald J."/>
            <person name="Syed K."/>
            <person name="Salamov A."/>
            <person name="Hori C."/>
            <person name="Aerts A."/>
            <person name="Henrissat B."/>
            <person name="Wiebenga A."/>
            <person name="vanKuyk P.A."/>
            <person name="Barry K."/>
            <person name="Lindquist E."/>
            <person name="LaButti K."/>
            <person name="Lapidus A."/>
            <person name="Lucas S."/>
            <person name="Coutinho P."/>
            <person name="Gong Y."/>
            <person name="Samejima M."/>
            <person name="Mahadevan R."/>
            <person name="Abou-Zaid M."/>
            <person name="de Vries R.P."/>
            <person name="Igarashi K."/>
            <person name="Yadav J.S."/>
            <person name="Grigoriev I.V."/>
            <person name="Master E.R."/>
        </authorList>
    </citation>
    <scope>NUCLEOTIDE SEQUENCE [LARGE SCALE GENOMIC DNA]</scope>
    <source>
        <strain evidence="4 5">HHB-10118-sp</strain>
    </source>
</reference>
<protein>
    <submittedName>
        <fullName evidence="4">Uncharacterized protein</fullName>
    </submittedName>
</protein>
<evidence type="ECO:0000256" key="2">
    <source>
        <dbReference type="ARBA" id="ARBA00006181"/>
    </source>
</evidence>
<dbReference type="SMART" id="SM00538">
    <property type="entry name" value="POP4"/>
    <property type="match status" value="1"/>
</dbReference>
<feature type="non-terminal residue" evidence="4">
    <location>
        <position position="113"/>
    </location>
</feature>
<evidence type="ECO:0000256" key="1">
    <source>
        <dbReference type="ARBA" id="ARBA00004123"/>
    </source>
</evidence>
<dbReference type="GeneID" id="18916466"/>
<dbReference type="InterPro" id="IPR036980">
    <property type="entry name" value="RNase_P/MRP_Rpp29_sf"/>
</dbReference>
<keyword evidence="5" id="KW-1185">Reference proteome</keyword>
<dbReference type="GO" id="GO:0001682">
    <property type="term" value="P:tRNA 5'-leader removal"/>
    <property type="evidence" value="ECO:0007669"/>
    <property type="project" value="InterPro"/>
</dbReference>
<dbReference type="RefSeq" id="XP_007395746.1">
    <property type="nucleotide sequence ID" value="XM_007395684.1"/>
</dbReference>
<dbReference type="Gene3D" id="2.30.30.210">
    <property type="entry name" value="Ribonuclease P/MRP, subunit p29"/>
    <property type="match status" value="1"/>
</dbReference>
<feature type="compositionally biased region" description="Polar residues" evidence="3">
    <location>
        <begin position="12"/>
        <end position="22"/>
    </location>
</feature>
<dbReference type="PANTHER" id="PTHR13348">
    <property type="entry name" value="RIBONUCLEASE P SUBUNIT P29"/>
    <property type="match status" value="1"/>
</dbReference>
<accession>K5UZ35</accession>
<evidence type="ECO:0000313" key="5">
    <source>
        <dbReference type="Proteomes" id="UP000008370"/>
    </source>
</evidence>
<proteinExistence type="inferred from homology"/>
<evidence type="ECO:0000256" key="3">
    <source>
        <dbReference type="SAM" id="MobiDB-lite"/>
    </source>
</evidence>
<dbReference type="GO" id="GO:0033204">
    <property type="term" value="F:ribonuclease P RNA binding"/>
    <property type="evidence" value="ECO:0007669"/>
    <property type="project" value="InterPro"/>
</dbReference>
<dbReference type="GO" id="GO:0006364">
    <property type="term" value="P:rRNA processing"/>
    <property type="evidence" value="ECO:0007669"/>
    <property type="project" value="TreeGrafter"/>
</dbReference>
<dbReference type="HOGENOM" id="CLU_078577_1_1_1"/>
<dbReference type="Pfam" id="PF01868">
    <property type="entry name" value="RNase_P-MRP_p29"/>
    <property type="match status" value="1"/>
</dbReference>
<dbReference type="EMBL" id="JH930472">
    <property type="protein sequence ID" value="EKM55421.1"/>
    <property type="molecule type" value="Genomic_DNA"/>
</dbReference>
<dbReference type="GO" id="GO:0000172">
    <property type="term" value="C:ribonuclease MRP complex"/>
    <property type="evidence" value="ECO:0007669"/>
    <property type="project" value="InterPro"/>
</dbReference>
<dbReference type="STRING" id="650164.K5UZ35"/>
<feature type="compositionally biased region" description="Low complexity" evidence="3">
    <location>
        <begin position="103"/>
        <end position="113"/>
    </location>
</feature>
<comment type="similarity">
    <text evidence="2">Belongs to the eukaryotic/archaeal RNase P protein component 1 family.</text>
</comment>
<dbReference type="InterPro" id="IPR002730">
    <property type="entry name" value="Rpp29/RNP1"/>
</dbReference>